<proteinExistence type="predicted"/>
<gene>
    <name evidence="2" type="ORF">LSTR_LSTR002030</name>
</gene>
<organism evidence="2 3">
    <name type="scientific">Laodelphax striatellus</name>
    <name type="common">Small brown planthopper</name>
    <name type="synonym">Delphax striatella</name>
    <dbReference type="NCBI Taxonomy" id="195883"/>
    <lineage>
        <taxon>Eukaryota</taxon>
        <taxon>Metazoa</taxon>
        <taxon>Ecdysozoa</taxon>
        <taxon>Arthropoda</taxon>
        <taxon>Hexapoda</taxon>
        <taxon>Insecta</taxon>
        <taxon>Pterygota</taxon>
        <taxon>Neoptera</taxon>
        <taxon>Paraneoptera</taxon>
        <taxon>Hemiptera</taxon>
        <taxon>Auchenorrhyncha</taxon>
        <taxon>Fulgoroidea</taxon>
        <taxon>Delphacidae</taxon>
        <taxon>Criomorphinae</taxon>
        <taxon>Laodelphax</taxon>
    </lineage>
</organism>
<evidence type="ECO:0000313" key="3">
    <source>
        <dbReference type="Proteomes" id="UP000291343"/>
    </source>
</evidence>
<feature type="region of interest" description="Disordered" evidence="1">
    <location>
        <begin position="10"/>
        <end position="49"/>
    </location>
</feature>
<evidence type="ECO:0000256" key="1">
    <source>
        <dbReference type="SAM" id="MobiDB-lite"/>
    </source>
</evidence>
<sequence>MYRIRLYIVPEDQEETGGKGSMLWKGRNDTKSKQPPKVGNPPQQRLQDPRLSLPIIPPQSQAFVGNLHVT</sequence>
<accession>A0A482XHT6</accession>
<comment type="caution">
    <text evidence="2">The sequence shown here is derived from an EMBL/GenBank/DDBJ whole genome shotgun (WGS) entry which is preliminary data.</text>
</comment>
<name>A0A482XHT6_LAOST</name>
<dbReference type="EMBL" id="QKKF02010000">
    <property type="protein sequence ID" value="RZF45069.1"/>
    <property type="molecule type" value="Genomic_DNA"/>
</dbReference>
<dbReference type="Proteomes" id="UP000291343">
    <property type="component" value="Unassembled WGS sequence"/>
</dbReference>
<protein>
    <submittedName>
        <fullName evidence="2">Uncharacterized protein</fullName>
    </submittedName>
</protein>
<reference evidence="2 3" key="1">
    <citation type="journal article" date="2017" name="Gigascience">
        <title>Genome sequence of the small brown planthopper, Laodelphax striatellus.</title>
        <authorList>
            <person name="Zhu J."/>
            <person name="Jiang F."/>
            <person name="Wang X."/>
            <person name="Yang P."/>
            <person name="Bao Y."/>
            <person name="Zhao W."/>
            <person name="Wang W."/>
            <person name="Lu H."/>
            <person name="Wang Q."/>
            <person name="Cui N."/>
            <person name="Li J."/>
            <person name="Chen X."/>
            <person name="Luo L."/>
            <person name="Yu J."/>
            <person name="Kang L."/>
            <person name="Cui F."/>
        </authorList>
    </citation>
    <scope>NUCLEOTIDE SEQUENCE [LARGE SCALE GENOMIC DNA]</scope>
    <source>
        <strain evidence="2">Lst14</strain>
    </source>
</reference>
<keyword evidence="3" id="KW-1185">Reference proteome</keyword>
<dbReference type="InParanoid" id="A0A482XHT6"/>
<evidence type="ECO:0000313" key="2">
    <source>
        <dbReference type="EMBL" id="RZF45069.1"/>
    </source>
</evidence>
<dbReference type="AlphaFoldDB" id="A0A482XHT6"/>